<reference evidence="1" key="1">
    <citation type="submission" date="2018-11" db="EMBL/GenBank/DDBJ databases">
        <authorList>
            <consortium name="Pathogen Informatics"/>
        </authorList>
    </citation>
    <scope>NUCLEOTIDE SEQUENCE</scope>
</reference>
<evidence type="ECO:0000313" key="2">
    <source>
        <dbReference type="Proteomes" id="UP000784294"/>
    </source>
</evidence>
<dbReference type="AlphaFoldDB" id="A0A3S5AEX6"/>
<gene>
    <name evidence="1" type="ORF">PXEA_LOCUS20975</name>
</gene>
<accession>A0A3S5AEX6</accession>
<protein>
    <submittedName>
        <fullName evidence="1">Uncharacterized protein</fullName>
    </submittedName>
</protein>
<proteinExistence type="predicted"/>
<comment type="caution">
    <text evidence="1">The sequence shown here is derived from an EMBL/GenBank/DDBJ whole genome shotgun (WGS) entry which is preliminary data.</text>
</comment>
<dbReference type="EMBL" id="CAAALY010087907">
    <property type="protein sequence ID" value="VEL27535.1"/>
    <property type="molecule type" value="Genomic_DNA"/>
</dbReference>
<organism evidence="1 2">
    <name type="scientific">Protopolystoma xenopodis</name>
    <dbReference type="NCBI Taxonomy" id="117903"/>
    <lineage>
        <taxon>Eukaryota</taxon>
        <taxon>Metazoa</taxon>
        <taxon>Spiralia</taxon>
        <taxon>Lophotrochozoa</taxon>
        <taxon>Platyhelminthes</taxon>
        <taxon>Monogenea</taxon>
        <taxon>Polyopisthocotylea</taxon>
        <taxon>Polystomatidea</taxon>
        <taxon>Polystomatidae</taxon>
        <taxon>Protopolystoma</taxon>
    </lineage>
</organism>
<sequence length="118" mass="12727">MAAWAWVHSSLGIRTLREVYPLLPGLEPPSDCLASFGIAHLAEFVCIIGFRQSGAVTLLHLAKCWHLASAPSSIVCLTSQFLEEHSSAPSLCLRLSLRVASSPLVTTFNNTLSLTANH</sequence>
<dbReference type="Proteomes" id="UP000784294">
    <property type="component" value="Unassembled WGS sequence"/>
</dbReference>
<evidence type="ECO:0000313" key="1">
    <source>
        <dbReference type="EMBL" id="VEL27535.1"/>
    </source>
</evidence>
<keyword evidence="2" id="KW-1185">Reference proteome</keyword>
<name>A0A3S5AEX6_9PLAT</name>